<feature type="compositionally biased region" description="Polar residues" evidence="1">
    <location>
        <begin position="609"/>
        <end position="621"/>
    </location>
</feature>
<name>A0A836GTS7_9TRYP</name>
<feature type="region of interest" description="Disordered" evidence="1">
    <location>
        <begin position="608"/>
        <end position="636"/>
    </location>
</feature>
<feature type="compositionally biased region" description="Low complexity" evidence="1">
    <location>
        <begin position="165"/>
        <end position="182"/>
    </location>
</feature>
<dbReference type="Proteomes" id="UP000674143">
    <property type="component" value="Chromosome 31"/>
</dbReference>
<organism evidence="2 3">
    <name type="scientific">Leishmania orientalis</name>
    <dbReference type="NCBI Taxonomy" id="2249476"/>
    <lineage>
        <taxon>Eukaryota</taxon>
        <taxon>Discoba</taxon>
        <taxon>Euglenozoa</taxon>
        <taxon>Kinetoplastea</taxon>
        <taxon>Metakinetoplastina</taxon>
        <taxon>Trypanosomatida</taxon>
        <taxon>Trypanosomatidae</taxon>
        <taxon>Leishmaniinae</taxon>
        <taxon>Leishmania</taxon>
    </lineage>
</organism>
<dbReference type="EMBL" id="JAFHLR010000031">
    <property type="protein sequence ID" value="KAG5471720.1"/>
    <property type="molecule type" value="Genomic_DNA"/>
</dbReference>
<dbReference type="GeneID" id="92359219"/>
<gene>
    <name evidence="2" type="ORF">LSCM4_03272</name>
</gene>
<feature type="compositionally biased region" description="Low complexity" evidence="1">
    <location>
        <begin position="1"/>
        <end position="13"/>
    </location>
</feature>
<dbReference type="KEGG" id="loi:92359219"/>
<evidence type="ECO:0000313" key="3">
    <source>
        <dbReference type="Proteomes" id="UP000674143"/>
    </source>
</evidence>
<sequence>MQTDSSSPKVASSSKERRHSLVASISASPSSRYAGRAMTAKHRVPATRQRTAAETATATNRVVTTSAITIRKPVPASSSRGSTAQPSLGESRHAVTAARATALVVSHLKAAAAHLGASDGSSPITQSPLKSKAAARARKPVLLSPDHAGVSAAPHTPSNFSHVISSSTSPSPHMLSSPSAAARGSRIRYSGTSSPPPSSVSISAPCALYDLHHALQHRLVEDLGWTLHWYLDTETEIKQMELVKALEKTKSPSRKQKDNATRAALKKKTRGAAKEDRTKGPEEAGAHVIPTSDQERASAGEDALSPSDSPTPSPRHSDPNTPQHHQRLDLDGRELPFAAQKSKFGVMNHRFECYICHDLSALARSGASQGPLSKLTRSPFEYRLASLQRWLRKRSNESASDGLLASCLSVETQRYMAYLGLADCWTSLFFTAGLPAVASSAKPACETSPCLPSSLSGAASRLSRVPLSFCALPALCRWKCVTPFRRDRILRESVVHPFPISAVLPRGDRGAPPPQLRSGFEAVKALPATAVVSRSLPPLTFFTIQQRSLLSKQRRSSIWRNQTASLGESCACDVYLVAATGQVTGDVAAAPETVASVWGYVGREDVDSRTPSLPSSPNAPAQQRHGGVNGSMASVTPTKSPSGELFYIASSLENYLRLGVMFGWVYGWQLCFSSAGPPPNSVLWLRFVNNPAYEAALAANKDTAP</sequence>
<comment type="caution">
    <text evidence="2">The sequence shown here is derived from an EMBL/GenBank/DDBJ whole genome shotgun (WGS) entry which is preliminary data.</text>
</comment>
<feature type="compositionally biased region" description="Basic and acidic residues" evidence="1">
    <location>
        <begin position="248"/>
        <end position="260"/>
    </location>
</feature>
<feature type="compositionally biased region" description="Low complexity" evidence="1">
    <location>
        <begin position="46"/>
        <end position="57"/>
    </location>
</feature>
<evidence type="ECO:0000313" key="2">
    <source>
        <dbReference type="EMBL" id="KAG5471720.1"/>
    </source>
</evidence>
<feature type="compositionally biased region" description="Polar residues" evidence="1">
    <location>
        <begin position="119"/>
        <end position="129"/>
    </location>
</feature>
<keyword evidence="3" id="KW-1185">Reference proteome</keyword>
<reference evidence="2 3" key="1">
    <citation type="submission" date="2021-02" db="EMBL/GenBank/DDBJ databases">
        <title>Leishmania (Mundinia) orientalis Genome sequencing and assembly.</title>
        <authorList>
            <person name="Almutairi H."/>
            <person name="Gatherer D."/>
        </authorList>
    </citation>
    <scope>NUCLEOTIDE SEQUENCE [LARGE SCALE GENOMIC DNA]</scope>
    <source>
        <strain evidence="2">LSCM4</strain>
    </source>
</reference>
<dbReference type="RefSeq" id="XP_067060837.1">
    <property type="nucleotide sequence ID" value="XM_067205285.1"/>
</dbReference>
<feature type="region of interest" description="Disordered" evidence="1">
    <location>
        <begin position="248"/>
        <end position="327"/>
    </location>
</feature>
<feature type="compositionally biased region" description="Basic and acidic residues" evidence="1">
    <location>
        <begin position="272"/>
        <end position="285"/>
    </location>
</feature>
<feature type="region of interest" description="Disordered" evidence="1">
    <location>
        <begin position="1"/>
        <end position="57"/>
    </location>
</feature>
<evidence type="ECO:0000256" key="1">
    <source>
        <dbReference type="SAM" id="MobiDB-lite"/>
    </source>
</evidence>
<feature type="compositionally biased region" description="Low complexity" evidence="1">
    <location>
        <begin position="21"/>
        <end position="34"/>
    </location>
</feature>
<proteinExistence type="predicted"/>
<accession>A0A836GTS7</accession>
<dbReference type="AlphaFoldDB" id="A0A836GTS7"/>
<protein>
    <submittedName>
        <fullName evidence="2">Uncharacterized protein</fullName>
    </submittedName>
</protein>
<feature type="region of interest" description="Disordered" evidence="1">
    <location>
        <begin position="115"/>
        <end position="200"/>
    </location>
</feature>